<gene>
    <name evidence="1" type="ORF">BSAL_46800</name>
</gene>
<evidence type="ECO:0000313" key="2">
    <source>
        <dbReference type="Proteomes" id="UP000051952"/>
    </source>
</evidence>
<sequence>METLLSLALPFIANPKASACLAVFVAPSVTYHAIMAISPGNTQRQRQMRRPSSRLTKRNPYALPLAVRESLCLPQAAPCGVVAALPLGRPIFLQRENNAGDHRAIACHLSLSWIHRDEERDAFTGATDIDVSVDGMRLAIIHTLTSVSDLKASMDRVTQALNSHLHFCAMLHQTFFASSSLVAATASEHGGNGPVKSAHSTTPQIRLSIDSRAPSSAATRAQVGDSQMYLFAAHLLETYFNNNTDHNDSLIDPSHPNVQEEVRTITHTRATVTLIAGNDPLAFCAWFALRHPQLAGRVLDRVQTIQCLDELRNSVVVCVRNVSASTFSVMKHMEAFLAYGAPMSSISGLLTTCRHLHVLDLSATLITDADIVIIAKHGSDRITSLALQECDRITSIDALSNCRKLETLVIAECWSLYSFGKVIATLASSSSSGALKHISISILKSSLEADWMRVIGGGGINGRDDLPSFLSSSITSLELRTIESCSSLLTKLCQCDRQQPATTMESRWQAIVSCRLGVASLMSTVQSLVLHNIGPVARGHPQQDEIFKFVTHFSRLCSFSISRCSSFFGNSNPNMMLELVQHLQFLTSLEISHCGDSHSLSVTAFATLHWLKVSGFDSWRGEPRRWNRVHILGVLPATVSVTLEQHEIDELTKNVYDFSFEGL</sequence>
<protein>
    <submittedName>
        <fullName evidence="1">Uncharacterized protein</fullName>
    </submittedName>
</protein>
<dbReference type="InterPro" id="IPR032675">
    <property type="entry name" value="LRR_dom_sf"/>
</dbReference>
<proteinExistence type="predicted"/>
<dbReference type="SUPFAM" id="SSF52047">
    <property type="entry name" value="RNI-like"/>
    <property type="match status" value="1"/>
</dbReference>
<dbReference type="VEuPathDB" id="TriTrypDB:BSAL_46800"/>
<name>A0A0S4JUS5_BODSA</name>
<dbReference type="Proteomes" id="UP000051952">
    <property type="component" value="Unassembled WGS sequence"/>
</dbReference>
<reference evidence="2" key="1">
    <citation type="submission" date="2015-09" db="EMBL/GenBank/DDBJ databases">
        <authorList>
            <consortium name="Pathogen Informatics"/>
        </authorList>
    </citation>
    <scope>NUCLEOTIDE SEQUENCE [LARGE SCALE GENOMIC DNA]</scope>
    <source>
        <strain evidence="2">Lake Konstanz</strain>
    </source>
</reference>
<accession>A0A0S4JUS5</accession>
<evidence type="ECO:0000313" key="1">
    <source>
        <dbReference type="EMBL" id="CUG94161.1"/>
    </source>
</evidence>
<dbReference type="Gene3D" id="3.80.10.10">
    <property type="entry name" value="Ribonuclease Inhibitor"/>
    <property type="match status" value="1"/>
</dbReference>
<dbReference type="AlphaFoldDB" id="A0A0S4JUS5"/>
<organism evidence="1 2">
    <name type="scientific">Bodo saltans</name>
    <name type="common">Flagellated protozoan</name>
    <dbReference type="NCBI Taxonomy" id="75058"/>
    <lineage>
        <taxon>Eukaryota</taxon>
        <taxon>Discoba</taxon>
        <taxon>Euglenozoa</taxon>
        <taxon>Kinetoplastea</taxon>
        <taxon>Metakinetoplastina</taxon>
        <taxon>Eubodonida</taxon>
        <taxon>Bodonidae</taxon>
        <taxon>Bodo</taxon>
    </lineage>
</organism>
<dbReference type="EMBL" id="CYKH01002221">
    <property type="protein sequence ID" value="CUG94161.1"/>
    <property type="molecule type" value="Genomic_DNA"/>
</dbReference>
<keyword evidence="2" id="KW-1185">Reference proteome</keyword>